<comment type="subcellular location">
    <subcellularLocation>
        <location evidence="9">Cell membrane</location>
        <topology evidence="9">Multi-pass membrane protein</topology>
    </subcellularLocation>
</comment>
<organism evidence="11 12">
    <name type="scientific">Mailhella massiliensis</name>
    <dbReference type="NCBI Taxonomy" id="1903261"/>
    <lineage>
        <taxon>Bacteria</taxon>
        <taxon>Pseudomonadati</taxon>
        <taxon>Thermodesulfobacteriota</taxon>
        <taxon>Desulfovibrionia</taxon>
        <taxon>Desulfovibrionales</taxon>
        <taxon>Desulfovibrionaceae</taxon>
        <taxon>Mailhella</taxon>
    </lineage>
</organism>
<comment type="caution">
    <text evidence="11">The sequence shown here is derived from an EMBL/GenBank/DDBJ whole genome shotgun (WGS) entry which is preliminary data.</text>
</comment>
<feature type="transmembrane region" description="Helical" evidence="9">
    <location>
        <begin position="67"/>
        <end position="87"/>
    </location>
</feature>
<keyword evidence="4 9" id="KW-0812">Transmembrane</keyword>
<dbReference type="InterPro" id="IPR001872">
    <property type="entry name" value="Peptidase_A8"/>
</dbReference>
<evidence type="ECO:0000256" key="2">
    <source>
        <dbReference type="ARBA" id="ARBA00022475"/>
    </source>
</evidence>
<name>A0A921DTM8_9BACT</name>
<keyword evidence="2 9" id="KW-1003">Cell membrane</keyword>
<accession>A0A921DTM8</accession>
<dbReference type="PRINTS" id="PR00781">
    <property type="entry name" value="LIPOSIGPTASE"/>
</dbReference>
<evidence type="ECO:0000313" key="11">
    <source>
        <dbReference type="EMBL" id="HJD98252.1"/>
    </source>
</evidence>
<dbReference type="PANTHER" id="PTHR33695">
    <property type="entry name" value="LIPOPROTEIN SIGNAL PEPTIDASE"/>
    <property type="match status" value="1"/>
</dbReference>
<dbReference type="EC" id="3.4.23.36" evidence="9"/>
<evidence type="ECO:0000256" key="1">
    <source>
        <dbReference type="ARBA" id="ARBA00006139"/>
    </source>
</evidence>
<dbReference type="Pfam" id="PF01252">
    <property type="entry name" value="Peptidase_A8"/>
    <property type="match status" value="1"/>
</dbReference>
<evidence type="ECO:0000256" key="8">
    <source>
        <dbReference type="ARBA" id="ARBA00023136"/>
    </source>
</evidence>
<evidence type="ECO:0000256" key="5">
    <source>
        <dbReference type="ARBA" id="ARBA00022750"/>
    </source>
</evidence>
<evidence type="ECO:0000256" key="7">
    <source>
        <dbReference type="ARBA" id="ARBA00022989"/>
    </source>
</evidence>
<dbReference type="AlphaFoldDB" id="A0A921DTM8"/>
<comment type="pathway">
    <text evidence="9">Protein modification; lipoprotein biosynthesis (signal peptide cleavage).</text>
</comment>
<dbReference type="RefSeq" id="WP_304123943.1">
    <property type="nucleotide sequence ID" value="NZ_DYZA01000234.1"/>
</dbReference>
<protein>
    <recommendedName>
        <fullName evidence="9">Lipoprotein signal peptidase</fullName>
        <ecNumber evidence="9">3.4.23.36</ecNumber>
    </recommendedName>
    <alternativeName>
        <fullName evidence="9">Prolipoprotein signal peptidase</fullName>
    </alternativeName>
    <alternativeName>
        <fullName evidence="9">Signal peptidase II</fullName>
        <shortName evidence="9">SPase II</shortName>
    </alternativeName>
</protein>
<feature type="active site" evidence="9">
    <location>
        <position position="140"/>
    </location>
</feature>
<dbReference type="GO" id="GO:0006508">
    <property type="term" value="P:proteolysis"/>
    <property type="evidence" value="ECO:0007669"/>
    <property type="project" value="UniProtKB-KW"/>
</dbReference>
<dbReference type="NCBIfam" id="TIGR00077">
    <property type="entry name" value="lspA"/>
    <property type="match status" value="1"/>
</dbReference>
<comment type="catalytic activity">
    <reaction evidence="9">
        <text>Release of signal peptides from bacterial membrane prolipoproteins. Hydrolyzes -Xaa-Yaa-Zaa-|-(S,diacylglyceryl)Cys-, in which Xaa is hydrophobic (preferably Leu), and Yaa (Ala or Ser) and Zaa (Gly or Ala) have small, neutral side chains.</text>
        <dbReference type="EC" id="3.4.23.36"/>
    </reaction>
</comment>
<dbReference type="HAMAP" id="MF_00161">
    <property type="entry name" value="LspA"/>
    <property type="match status" value="1"/>
</dbReference>
<evidence type="ECO:0000256" key="4">
    <source>
        <dbReference type="ARBA" id="ARBA00022692"/>
    </source>
</evidence>
<evidence type="ECO:0000256" key="6">
    <source>
        <dbReference type="ARBA" id="ARBA00022801"/>
    </source>
</evidence>
<evidence type="ECO:0000313" key="12">
    <source>
        <dbReference type="Proteomes" id="UP000698963"/>
    </source>
</evidence>
<feature type="transmembrane region" description="Helical" evidence="9">
    <location>
        <begin position="94"/>
        <end position="112"/>
    </location>
</feature>
<gene>
    <name evidence="9 11" type="primary">lspA</name>
    <name evidence="11" type="ORF">K8W16_11485</name>
</gene>
<sequence>MKQAKRYGLVALVALIWLVLDQLTKAAVTAGIAPGRGFSVVDGCFNIVHVLNRGAAFGFLNSEETGWQFWLFLGAAVVVGGVIVHIVRTAPASRMLFFGLGSILGGAAGNLADRVRFRAVTDFLDVYWGTWHWPAFNVADIAICLGVAAAGFVLLRQGPEEKGNN</sequence>
<keyword evidence="6 9" id="KW-0378">Hydrolase</keyword>
<reference evidence="11" key="1">
    <citation type="journal article" date="2021" name="PeerJ">
        <title>Extensive microbial diversity within the chicken gut microbiome revealed by metagenomics and culture.</title>
        <authorList>
            <person name="Gilroy R."/>
            <person name="Ravi A."/>
            <person name="Getino M."/>
            <person name="Pursley I."/>
            <person name="Horton D.L."/>
            <person name="Alikhan N.F."/>
            <person name="Baker D."/>
            <person name="Gharbi K."/>
            <person name="Hall N."/>
            <person name="Watson M."/>
            <person name="Adriaenssens E.M."/>
            <person name="Foster-Nyarko E."/>
            <person name="Jarju S."/>
            <person name="Secka A."/>
            <person name="Antonio M."/>
            <person name="Oren A."/>
            <person name="Chaudhuri R.R."/>
            <person name="La Ragione R."/>
            <person name="Hildebrand F."/>
            <person name="Pallen M.J."/>
        </authorList>
    </citation>
    <scope>NUCLEOTIDE SEQUENCE</scope>
    <source>
        <strain evidence="11">ChiGjej2B2-19336</strain>
    </source>
</reference>
<evidence type="ECO:0000256" key="10">
    <source>
        <dbReference type="RuleBase" id="RU004181"/>
    </source>
</evidence>
<evidence type="ECO:0000256" key="9">
    <source>
        <dbReference type="HAMAP-Rule" id="MF_00161"/>
    </source>
</evidence>
<dbReference type="GO" id="GO:0005886">
    <property type="term" value="C:plasma membrane"/>
    <property type="evidence" value="ECO:0007669"/>
    <property type="project" value="UniProtKB-SubCell"/>
</dbReference>
<comment type="function">
    <text evidence="9">This protein specifically catalyzes the removal of signal peptides from prolipoproteins.</text>
</comment>
<proteinExistence type="inferred from homology"/>
<keyword evidence="7 9" id="KW-1133">Transmembrane helix</keyword>
<keyword evidence="3 9" id="KW-0645">Protease</keyword>
<dbReference type="Proteomes" id="UP000698963">
    <property type="component" value="Unassembled WGS sequence"/>
</dbReference>
<dbReference type="GO" id="GO:0004190">
    <property type="term" value="F:aspartic-type endopeptidase activity"/>
    <property type="evidence" value="ECO:0007669"/>
    <property type="project" value="UniProtKB-UniRule"/>
</dbReference>
<comment type="caution">
    <text evidence="9">Lacks conserved residue(s) required for the propagation of feature annotation.</text>
</comment>
<reference evidence="11" key="2">
    <citation type="submission" date="2021-09" db="EMBL/GenBank/DDBJ databases">
        <authorList>
            <person name="Gilroy R."/>
        </authorList>
    </citation>
    <scope>NUCLEOTIDE SEQUENCE</scope>
    <source>
        <strain evidence="11">ChiGjej2B2-19336</strain>
    </source>
</reference>
<feature type="active site" evidence="9">
    <location>
        <position position="122"/>
    </location>
</feature>
<keyword evidence="8 9" id="KW-0472">Membrane</keyword>
<feature type="transmembrane region" description="Helical" evidence="9">
    <location>
        <begin position="132"/>
        <end position="155"/>
    </location>
</feature>
<keyword evidence="5 9" id="KW-0064">Aspartyl protease</keyword>
<evidence type="ECO:0000256" key="3">
    <source>
        <dbReference type="ARBA" id="ARBA00022670"/>
    </source>
</evidence>
<dbReference type="PANTHER" id="PTHR33695:SF1">
    <property type="entry name" value="LIPOPROTEIN SIGNAL PEPTIDASE"/>
    <property type="match status" value="1"/>
</dbReference>
<comment type="similarity">
    <text evidence="1 9 10">Belongs to the peptidase A8 family.</text>
</comment>
<dbReference type="EMBL" id="DYZA01000234">
    <property type="protein sequence ID" value="HJD98252.1"/>
    <property type="molecule type" value="Genomic_DNA"/>
</dbReference>